<dbReference type="InterPro" id="IPR013423">
    <property type="entry name" value="CHP02594"/>
</dbReference>
<reference evidence="4 5" key="1">
    <citation type="submission" date="2017-06" db="EMBL/GenBank/DDBJ databases">
        <authorList>
            <person name="Kim H.J."/>
            <person name="Triplett B.A."/>
        </authorList>
    </citation>
    <scope>NUCLEOTIDE SEQUENCE [LARGE SCALE GENOMIC DNA]</scope>
</reference>
<dbReference type="SUPFAM" id="SSF54001">
    <property type="entry name" value="Cysteine proteinases"/>
    <property type="match status" value="1"/>
</dbReference>
<dbReference type="EMBL" id="MF403007">
    <property type="protein sequence ID" value="ASV44683.1"/>
    <property type="molecule type" value="Genomic_DNA"/>
</dbReference>
<dbReference type="SUPFAM" id="SSF69255">
    <property type="entry name" value="gp5 N-terminal domain-like"/>
    <property type="match status" value="1"/>
</dbReference>
<accession>A0A223VZT7</accession>
<keyword evidence="1" id="KW-0929">Antimicrobial</keyword>
<dbReference type="Gene3D" id="3.90.1720.10">
    <property type="entry name" value="endopeptidase domain like (from Nostoc punctiforme)"/>
    <property type="match status" value="1"/>
</dbReference>
<dbReference type="RefSeq" id="YP_010662982.1">
    <property type="nucleotide sequence ID" value="NC_070890.1"/>
</dbReference>
<dbReference type="GeneID" id="77938999"/>
<feature type="domain" description="Protein Gp5 N-terminal OB-fold" evidence="3">
    <location>
        <begin position="43"/>
        <end position="104"/>
    </location>
</feature>
<proteinExistence type="predicted"/>
<organism evidence="4 5">
    <name type="scientific">Agrobacterium phage Atu_ph04</name>
    <dbReference type="NCBI Taxonomy" id="2024263"/>
    <lineage>
        <taxon>Viruses</taxon>
        <taxon>Duplodnaviria</taxon>
        <taxon>Heunggongvirae</taxon>
        <taxon>Uroviricota</taxon>
        <taxon>Caudoviricetes</taxon>
        <taxon>Pootjesviridae</taxon>
        <taxon>Rollinsvirus</taxon>
        <taxon>Rollinsvirus ph04</taxon>
    </lineage>
</organism>
<evidence type="ECO:0000259" key="2">
    <source>
        <dbReference type="Pfam" id="PF05257"/>
    </source>
</evidence>
<dbReference type="Pfam" id="PF05257">
    <property type="entry name" value="CHAP"/>
    <property type="match status" value="1"/>
</dbReference>
<name>A0A223VZT7_9CAUD</name>
<keyword evidence="5" id="KW-1185">Reference proteome</keyword>
<dbReference type="InterPro" id="IPR007921">
    <property type="entry name" value="CHAP_dom"/>
</dbReference>
<evidence type="ECO:0000313" key="4">
    <source>
        <dbReference type="EMBL" id="ASV44683.1"/>
    </source>
</evidence>
<dbReference type="Gene3D" id="2.40.50.260">
    <property type="entry name" value="Nucleic acid-binding protein domain"/>
    <property type="match status" value="1"/>
</dbReference>
<dbReference type="InterPro" id="IPR038765">
    <property type="entry name" value="Papain-like_cys_pep_sf"/>
</dbReference>
<dbReference type="Pfam" id="PF06714">
    <property type="entry name" value="Gp5_OB"/>
    <property type="match status" value="1"/>
</dbReference>
<dbReference type="InterPro" id="IPR009590">
    <property type="entry name" value="Gp5_OB_N"/>
</dbReference>
<dbReference type="Proteomes" id="UP000226396">
    <property type="component" value="Segment"/>
</dbReference>
<evidence type="ECO:0000259" key="3">
    <source>
        <dbReference type="Pfam" id="PF06714"/>
    </source>
</evidence>
<feature type="domain" description="Peptidase C51" evidence="2">
    <location>
        <begin position="178"/>
        <end position="258"/>
    </location>
</feature>
<evidence type="ECO:0000313" key="5">
    <source>
        <dbReference type="Proteomes" id="UP000226396"/>
    </source>
</evidence>
<dbReference type="NCBIfam" id="TIGR02594">
    <property type="entry name" value="TIGR02594 family protein"/>
    <property type="match status" value="1"/>
</dbReference>
<dbReference type="GO" id="GO:0001897">
    <property type="term" value="P:symbiont-mediated cytolysis of host cell"/>
    <property type="evidence" value="ECO:0007669"/>
    <property type="project" value="UniProtKB-ARBA"/>
</dbReference>
<protein>
    <submittedName>
        <fullName evidence="4">Baseplate hub + tail lysozyme</fullName>
    </submittedName>
</protein>
<sequence>MRGILPSNFGDNVRLRVGVVEDRTDPKQQGRVRVRIFGHHIDDKSLIPTDALPWAITLQPANSAAMGGVGTSPTGLMIGSLVLVSFLDGNDMQQPVVLGSLGQIEGIIGQPSIDGQTGTITSEGVMDNYAGTPGNVQFSGSEPPWLSIAKAEIGVKEFNGAQSNPRILEYLKNVGINSGDETPWCSAFAKWCMDKAGVSTSGINGMAKSWSRSGSFKKLDKPLAGCIAVFNRGPNPQSGHVAFLSRVQGGRAVCIGGNQSNAVKESPYPLDQLVGWYWPSGFATEAYSALS</sequence>
<dbReference type="KEGG" id="vg:77938999"/>
<evidence type="ECO:0000256" key="1">
    <source>
        <dbReference type="ARBA" id="ARBA00022529"/>
    </source>
</evidence>